<proteinExistence type="predicted"/>
<protein>
    <submittedName>
        <fullName evidence="1">Uncharacterized protein</fullName>
    </submittedName>
</protein>
<accession>A0AAV5LE84</accession>
<comment type="caution">
    <text evidence="1">The sequence shown here is derived from an EMBL/GenBank/DDBJ whole genome shotgun (WGS) entry which is preliminary data.</text>
</comment>
<sequence length="46" mass="5459">MKELLAQAFSLGQNGTLRICFRWTLYICPPNLGIYLRFCYVLFLDR</sequence>
<dbReference type="Proteomes" id="UP001054252">
    <property type="component" value="Unassembled WGS sequence"/>
</dbReference>
<name>A0AAV5LE84_9ROSI</name>
<evidence type="ECO:0000313" key="2">
    <source>
        <dbReference type="Proteomes" id="UP001054252"/>
    </source>
</evidence>
<dbReference type="AlphaFoldDB" id="A0AAV5LE84"/>
<evidence type="ECO:0000313" key="1">
    <source>
        <dbReference type="EMBL" id="GKV35444.1"/>
    </source>
</evidence>
<gene>
    <name evidence="1" type="ORF">SLEP1_g43707</name>
</gene>
<dbReference type="EMBL" id="BPVZ01000111">
    <property type="protein sequence ID" value="GKV35444.1"/>
    <property type="molecule type" value="Genomic_DNA"/>
</dbReference>
<keyword evidence="2" id="KW-1185">Reference proteome</keyword>
<organism evidence="1 2">
    <name type="scientific">Rubroshorea leprosula</name>
    <dbReference type="NCBI Taxonomy" id="152421"/>
    <lineage>
        <taxon>Eukaryota</taxon>
        <taxon>Viridiplantae</taxon>
        <taxon>Streptophyta</taxon>
        <taxon>Embryophyta</taxon>
        <taxon>Tracheophyta</taxon>
        <taxon>Spermatophyta</taxon>
        <taxon>Magnoliopsida</taxon>
        <taxon>eudicotyledons</taxon>
        <taxon>Gunneridae</taxon>
        <taxon>Pentapetalae</taxon>
        <taxon>rosids</taxon>
        <taxon>malvids</taxon>
        <taxon>Malvales</taxon>
        <taxon>Dipterocarpaceae</taxon>
        <taxon>Rubroshorea</taxon>
    </lineage>
</organism>
<reference evidence="1 2" key="1">
    <citation type="journal article" date="2021" name="Commun. Biol.">
        <title>The genome of Shorea leprosula (Dipterocarpaceae) highlights the ecological relevance of drought in aseasonal tropical rainforests.</title>
        <authorList>
            <person name="Ng K.K.S."/>
            <person name="Kobayashi M.J."/>
            <person name="Fawcett J.A."/>
            <person name="Hatakeyama M."/>
            <person name="Paape T."/>
            <person name="Ng C.H."/>
            <person name="Ang C.C."/>
            <person name="Tnah L.H."/>
            <person name="Lee C.T."/>
            <person name="Nishiyama T."/>
            <person name="Sese J."/>
            <person name="O'Brien M.J."/>
            <person name="Copetti D."/>
            <person name="Mohd Noor M.I."/>
            <person name="Ong R.C."/>
            <person name="Putra M."/>
            <person name="Sireger I.Z."/>
            <person name="Indrioko S."/>
            <person name="Kosugi Y."/>
            <person name="Izuno A."/>
            <person name="Isagi Y."/>
            <person name="Lee S.L."/>
            <person name="Shimizu K.K."/>
        </authorList>
    </citation>
    <scope>NUCLEOTIDE SEQUENCE [LARGE SCALE GENOMIC DNA]</scope>
    <source>
        <strain evidence="1">214</strain>
    </source>
</reference>